<dbReference type="EMBL" id="REGN01001424">
    <property type="protein sequence ID" value="RNA34743.1"/>
    <property type="molecule type" value="Genomic_DNA"/>
</dbReference>
<dbReference type="Pfam" id="PF13855">
    <property type="entry name" value="LRR_8"/>
    <property type="match status" value="2"/>
</dbReference>
<evidence type="ECO:0000256" key="2">
    <source>
        <dbReference type="ARBA" id="ARBA00022729"/>
    </source>
</evidence>
<dbReference type="Gene3D" id="3.80.10.10">
    <property type="entry name" value="Ribonuclease Inhibitor"/>
    <property type="match status" value="1"/>
</dbReference>
<dbReference type="SMART" id="SM00369">
    <property type="entry name" value="LRR_TYP"/>
    <property type="match status" value="5"/>
</dbReference>
<dbReference type="AlphaFoldDB" id="A0A3M7SG21"/>
<dbReference type="SUPFAM" id="SSF52058">
    <property type="entry name" value="L domain-like"/>
    <property type="match status" value="1"/>
</dbReference>
<evidence type="ECO:0000313" key="4">
    <source>
        <dbReference type="EMBL" id="RNA34743.1"/>
    </source>
</evidence>
<accession>A0A3M7SG21</accession>
<dbReference type="InterPro" id="IPR032675">
    <property type="entry name" value="LRR_dom_sf"/>
</dbReference>
<dbReference type="Proteomes" id="UP000276133">
    <property type="component" value="Unassembled WGS sequence"/>
</dbReference>
<keyword evidence="3" id="KW-0677">Repeat</keyword>
<gene>
    <name evidence="4" type="ORF">BpHYR1_050203</name>
</gene>
<organism evidence="4 5">
    <name type="scientific">Brachionus plicatilis</name>
    <name type="common">Marine rotifer</name>
    <name type="synonym">Brachionus muelleri</name>
    <dbReference type="NCBI Taxonomy" id="10195"/>
    <lineage>
        <taxon>Eukaryota</taxon>
        <taxon>Metazoa</taxon>
        <taxon>Spiralia</taxon>
        <taxon>Gnathifera</taxon>
        <taxon>Rotifera</taxon>
        <taxon>Eurotatoria</taxon>
        <taxon>Monogononta</taxon>
        <taxon>Pseudotrocha</taxon>
        <taxon>Ploima</taxon>
        <taxon>Brachionidae</taxon>
        <taxon>Brachionus</taxon>
    </lineage>
</organism>
<sequence length="757" mass="88903">MNDIFSESTNVLITKAYLPDLDRPAPVQIFDKTCTSTHIRNTDKKMAKQKFEIMSTSLPECNARINRLLSKSLNTYKLRSEKDPILDINHLQNFIQSPDDYLMQNSTSQQMHELYVSFVDYLNQPRIEFKSSEPIFTLTSQAITDLNKVGDFDSAFRFFDTYGYSYPLTSYETNQYNIAIIRVCSYFVSDPLVLESKVRSFFSSYKRKSDKNVIYRSDTELQMLRFEIVLIETPQLFKCNDQIKWTPLPKLISTSTNTNLIQNKSAINYLTDCWLIRDTNHLLINRIFTSPTLVTQLEENKNFNFNQYWFDSFSQKIYLKYEKFLTENFYSKSEFPFDYRDARVIGFLSKLAQRADYETRILELVSASEFMILAGDLECSPNSMLLYYTKEWIENDPDTYLALLASVKLITSMFQFKPICVLVDYEFYGFERELGTFYLEYKLIEYPDVKIERVRDKMVIDAKNQGRIDFENLMDFVLADKTVLKFKNNLALVINYFSFPQLVREKIVEIDLSKNCLISIELDSFGGMLNLKKLNLSQNSLSNVKPIFKKLKNLQYLNLSMNKIGHIDEQVFSDLENLLCLNLSNNYLRKVPNICALVKLTELNLGNNRLKSIGKELDELKNLKTLFLCFNSIEVLNCYSLINLRKIEFLFLNSNNLKKIDPKMFLHMDKLKILFLCANECIVKEDIEKLRFSSEYSERIMFVYRNEQYGNFIKCFDKMYKYFGFDVQALRMVYDDNISGSVSSSDCYEFNNFSSRL</sequence>
<evidence type="ECO:0000256" key="3">
    <source>
        <dbReference type="ARBA" id="ARBA00022737"/>
    </source>
</evidence>
<comment type="caution">
    <text evidence="4">The sequence shown here is derived from an EMBL/GenBank/DDBJ whole genome shotgun (WGS) entry which is preliminary data.</text>
</comment>
<dbReference type="PANTHER" id="PTHR24373:SF275">
    <property type="entry name" value="TIR DOMAIN-CONTAINING PROTEIN"/>
    <property type="match status" value="1"/>
</dbReference>
<dbReference type="InterPro" id="IPR050328">
    <property type="entry name" value="Dev_Immune_Receptor"/>
</dbReference>
<evidence type="ECO:0000313" key="5">
    <source>
        <dbReference type="Proteomes" id="UP000276133"/>
    </source>
</evidence>
<keyword evidence="1" id="KW-0433">Leucine-rich repeat</keyword>
<keyword evidence="2" id="KW-0732">Signal</keyword>
<proteinExistence type="predicted"/>
<dbReference type="PROSITE" id="PS51450">
    <property type="entry name" value="LRR"/>
    <property type="match status" value="4"/>
</dbReference>
<dbReference type="OrthoDB" id="676979at2759"/>
<name>A0A3M7SG21_BRAPC</name>
<dbReference type="InterPro" id="IPR001611">
    <property type="entry name" value="Leu-rich_rpt"/>
</dbReference>
<dbReference type="InterPro" id="IPR003591">
    <property type="entry name" value="Leu-rich_rpt_typical-subtyp"/>
</dbReference>
<reference evidence="4 5" key="1">
    <citation type="journal article" date="2018" name="Sci. Rep.">
        <title>Genomic signatures of local adaptation to the degree of environmental predictability in rotifers.</title>
        <authorList>
            <person name="Franch-Gras L."/>
            <person name="Hahn C."/>
            <person name="Garcia-Roger E.M."/>
            <person name="Carmona M.J."/>
            <person name="Serra M."/>
            <person name="Gomez A."/>
        </authorList>
    </citation>
    <scope>NUCLEOTIDE SEQUENCE [LARGE SCALE GENOMIC DNA]</scope>
    <source>
        <strain evidence="4">HYR1</strain>
    </source>
</reference>
<dbReference type="PANTHER" id="PTHR24373">
    <property type="entry name" value="SLIT RELATED LEUCINE-RICH REPEAT NEURONAL PROTEIN"/>
    <property type="match status" value="1"/>
</dbReference>
<evidence type="ECO:0000256" key="1">
    <source>
        <dbReference type="ARBA" id="ARBA00022614"/>
    </source>
</evidence>
<dbReference type="STRING" id="10195.A0A3M7SG21"/>
<keyword evidence="5" id="KW-1185">Reference proteome</keyword>
<protein>
    <submittedName>
        <fullName evidence="4">Leucine-rich repeat-containing 15-like</fullName>
    </submittedName>
</protein>
<dbReference type="SMART" id="SM00365">
    <property type="entry name" value="LRR_SD22"/>
    <property type="match status" value="5"/>
</dbReference>